<evidence type="ECO:0000259" key="4">
    <source>
        <dbReference type="PROSITE" id="PS50987"/>
    </source>
</evidence>
<accession>A0A5J6LHY0</accession>
<dbReference type="NCBIfam" id="NF033788">
    <property type="entry name" value="HTH_metalloreg"/>
    <property type="match status" value="1"/>
</dbReference>
<evidence type="ECO:0000256" key="3">
    <source>
        <dbReference type="ARBA" id="ARBA00023163"/>
    </source>
</evidence>
<dbReference type="KEGG" id="nik:F5I99_17565"/>
<dbReference type="PRINTS" id="PR00778">
    <property type="entry name" value="HTHARSR"/>
</dbReference>
<evidence type="ECO:0000256" key="2">
    <source>
        <dbReference type="ARBA" id="ARBA00023125"/>
    </source>
</evidence>
<evidence type="ECO:0000256" key="1">
    <source>
        <dbReference type="ARBA" id="ARBA00023015"/>
    </source>
</evidence>
<dbReference type="PANTHER" id="PTHR43132">
    <property type="entry name" value="ARSENICAL RESISTANCE OPERON REPRESSOR ARSR-RELATED"/>
    <property type="match status" value="1"/>
</dbReference>
<dbReference type="AlphaFoldDB" id="A0A5J6LHY0"/>
<dbReference type="SMART" id="SM00418">
    <property type="entry name" value="HTH_ARSR"/>
    <property type="match status" value="1"/>
</dbReference>
<protein>
    <submittedName>
        <fullName evidence="5">Helix-turn-helix transcriptional regulator</fullName>
    </submittedName>
</protein>
<dbReference type="GO" id="GO:0003677">
    <property type="term" value="F:DNA binding"/>
    <property type="evidence" value="ECO:0007669"/>
    <property type="project" value="UniProtKB-KW"/>
</dbReference>
<gene>
    <name evidence="5" type="ORF">F5I99_17565</name>
</gene>
<organism evidence="5 6">
    <name type="scientific">Nitrincola iocasae</name>
    <dbReference type="NCBI Taxonomy" id="2614693"/>
    <lineage>
        <taxon>Bacteria</taxon>
        <taxon>Pseudomonadati</taxon>
        <taxon>Pseudomonadota</taxon>
        <taxon>Gammaproteobacteria</taxon>
        <taxon>Oceanospirillales</taxon>
        <taxon>Oceanospirillaceae</taxon>
        <taxon>Nitrincola</taxon>
    </lineage>
</organism>
<proteinExistence type="predicted"/>
<keyword evidence="6" id="KW-1185">Reference proteome</keyword>
<name>A0A5J6LHY0_9GAMM</name>
<dbReference type="CDD" id="cd00090">
    <property type="entry name" value="HTH_ARSR"/>
    <property type="match status" value="1"/>
</dbReference>
<keyword evidence="3" id="KW-0804">Transcription</keyword>
<sequence>MTMNIESTANALAALGHPARLSVFRLLVRAGHDGMLVGEIAEHLDMPLSTLAYHLRSLKQAGLILQHRQGREIQTVADYSAMEAAIEYLMQECCRGI</sequence>
<dbReference type="EMBL" id="CP044222">
    <property type="protein sequence ID" value="QEW08155.1"/>
    <property type="molecule type" value="Genomic_DNA"/>
</dbReference>
<dbReference type="InterPro" id="IPR036388">
    <property type="entry name" value="WH-like_DNA-bd_sf"/>
</dbReference>
<feature type="domain" description="HTH arsR-type" evidence="4">
    <location>
        <begin position="1"/>
        <end position="97"/>
    </location>
</feature>
<keyword evidence="2" id="KW-0238">DNA-binding</keyword>
<dbReference type="PROSITE" id="PS50987">
    <property type="entry name" value="HTH_ARSR_2"/>
    <property type="match status" value="1"/>
</dbReference>
<evidence type="ECO:0000313" key="6">
    <source>
        <dbReference type="Proteomes" id="UP000325606"/>
    </source>
</evidence>
<dbReference type="GO" id="GO:0003700">
    <property type="term" value="F:DNA-binding transcription factor activity"/>
    <property type="evidence" value="ECO:0007669"/>
    <property type="project" value="InterPro"/>
</dbReference>
<dbReference type="Proteomes" id="UP000325606">
    <property type="component" value="Chromosome"/>
</dbReference>
<dbReference type="InterPro" id="IPR036390">
    <property type="entry name" value="WH_DNA-bd_sf"/>
</dbReference>
<dbReference type="SUPFAM" id="SSF46785">
    <property type="entry name" value="Winged helix' DNA-binding domain"/>
    <property type="match status" value="1"/>
</dbReference>
<dbReference type="Pfam" id="PF12840">
    <property type="entry name" value="HTH_20"/>
    <property type="match status" value="1"/>
</dbReference>
<evidence type="ECO:0000313" key="5">
    <source>
        <dbReference type="EMBL" id="QEW08155.1"/>
    </source>
</evidence>
<dbReference type="Gene3D" id="1.10.10.10">
    <property type="entry name" value="Winged helix-like DNA-binding domain superfamily/Winged helix DNA-binding domain"/>
    <property type="match status" value="1"/>
</dbReference>
<dbReference type="InterPro" id="IPR051011">
    <property type="entry name" value="Metal_resp_trans_reg"/>
</dbReference>
<dbReference type="PANTHER" id="PTHR43132:SF2">
    <property type="entry name" value="ARSENICAL RESISTANCE OPERON REPRESSOR ARSR-RELATED"/>
    <property type="match status" value="1"/>
</dbReference>
<dbReference type="InterPro" id="IPR001845">
    <property type="entry name" value="HTH_ArsR_DNA-bd_dom"/>
</dbReference>
<reference evidence="5 6" key="1">
    <citation type="submission" date="2019-09" db="EMBL/GenBank/DDBJ databases">
        <title>Nitrincola iocasae sp. nov., a bacterium isolated from the sediment collected at a cold seep field in South China Sea.</title>
        <authorList>
            <person name="Zhang H."/>
            <person name="Wang H."/>
            <person name="Li C."/>
        </authorList>
    </citation>
    <scope>NUCLEOTIDE SEQUENCE [LARGE SCALE GENOMIC DNA]</scope>
    <source>
        <strain evidence="5 6">KXZD1103</strain>
    </source>
</reference>
<dbReference type="RefSeq" id="WP_151058292.1">
    <property type="nucleotide sequence ID" value="NZ_CP044222.1"/>
</dbReference>
<dbReference type="InterPro" id="IPR011991">
    <property type="entry name" value="ArsR-like_HTH"/>
</dbReference>
<keyword evidence="1" id="KW-0805">Transcription regulation</keyword>